<evidence type="ECO:0000256" key="6">
    <source>
        <dbReference type="ARBA" id="ARBA00022619"/>
    </source>
</evidence>
<dbReference type="InterPro" id="IPR004794">
    <property type="entry name" value="Eubact_RibD"/>
</dbReference>
<keyword evidence="7 13" id="KW-0479">Metal-binding</keyword>
<dbReference type="SUPFAM" id="SSF53927">
    <property type="entry name" value="Cytidine deaminase-like"/>
    <property type="match status" value="1"/>
</dbReference>
<feature type="binding site" evidence="15">
    <location>
        <position position="172"/>
    </location>
    <ligand>
        <name>substrate</name>
    </ligand>
</feature>
<protein>
    <recommendedName>
        <fullName evidence="13">Riboflavin biosynthesis protein RibD</fullName>
    </recommendedName>
    <domain>
        <recommendedName>
            <fullName evidence="13">Diaminohydroxyphosphoribosylaminopyrimidine deaminase</fullName>
            <shortName evidence="13">DRAP deaminase</shortName>
            <ecNumber evidence="13">3.5.4.26</ecNumber>
        </recommendedName>
        <alternativeName>
            <fullName evidence="13">Riboflavin-specific deaminase</fullName>
        </alternativeName>
    </domain>
    <domain>
        <recommendedName>
            <fullName evidence="13">5-amino-6-(5-phosphoribosylamino)uracil reductase</fullName>
            <ecNumber evidence="13">1.1.1.193</ecNumber>
        </recommendedName>
        <alternativeName>
            <fullName evidence="13">HTP reductase</fullName>
        </alternativeName>
    </domain>
</protein>
<dbReference type="EC" id="1.1.1.193" evidence="13"/>
<evidence type="ECO:0000256" key="8">
    <source>
        <dbReference type="ARBA" id="ARBA00022801"/>
    </source>
</evidence>
<dbReference type="Proteomes" id="UP000587991">
    <property type="component" value="Unassembled WGS sequence"/>
</dbReference>
<keyword evidence="12" id="KW-0511">Multifunctional enzyme</keyword>
<organism evidence="18 19">
    <name type="scientific">Leeia aquatica</name>
    <dbReference type="NCBI Taxonomy" id="2725557"/>
    <lineage>
        <taxon>Bacteria</taxon>
        <taxon>Pseudomonadati</taxon>
        <taxon>Pseudomonadota</taxon>
        <taxon>Betaproteobacteria</taxon>
        <taxon>Neisseriales</taxon>
        <taxon>Leeiaceae</taxon>
        <taxon>Leeia</taxon>
    </lineage>
</organism>
<evidence type="ECO:0000256" key="12">
    <source>
        <dbReference type="ARBA" id="ARBA00023268"/>
    </source>
</evidence>
<dbReference type="NCBIfam" id="TIGR00326">
    <property type="entry name" value="eubact_ribD"/>
    <property type="match status" value="1"/>
</dbReference>
<feature type="binding site" evidence="15">
    <location>
        <position position="208"/>
    </location>
    <ligand>
        <name>substrate</name>
    </ligand>
</feature>
<comment type="similarity">
    <text evidence="5 13">In the C-terminal section; belongs to the HTP reductase family.</text>
</comment>
<comment type="catalytic activity">
    <reaction evidence="13">
        <text>5-amino-6-(5-phospho-D-ribitylamino)uracil + NADP(+) = 5-amino-6-(5-phospho-D-ribosylamino)uracil + NADPH + H(+)</text>
        <dbReference type="Rhea" id="RHEA:17845"/>
        <dbReference type="ChEBI" id="CHEBI:15378"/>
        <dbReference type="ChEBI" id="CHEBI:57783"/>
        <dbReference type="ChEBI" id="CHEBI:58349"/>
        <dbReference type="ChEBI" id="CHEBI:58421"/>
        <dbReference type="ChEBI" id="CHEBI:58453"/>
        <dbReference type="EC" id="1.1.1.193"/>
    </reaction>
</comment>
<dbReference type="RefSeq" id="WP_168877016.1">
    <property type="nucleotide sequence ID" value="NZ_JABAIM010000002.1"/>
</dbReference>
<evidence type="ECO:0000256" key="14">
    <source>
        <dbReference type="PIRSR" id="PIRSR006769-1"/>
    </source>
</evidence>
<comment type="catalytic activity">
    <reaction evidence="13">
        <text>2,5-diamino-6-hydroxy-4-(5-phosphoribosylamino)-pyrimidine + H2O + H(+) = 5-amino-6-(5-phospho-D-ribosylamino)uracil + NH4(+)</text>
        <dbReference type="Rhea" id="RHEA:21868"/>
        <dbReference type="ChEBI" id="CHEBI:15377"/>
        <dbReference type="ChEBI" id="CHEBI:15378"/>
        <dbReference type="ChEBI" id="CHEBI:28938"/>
        <dbReference type="ChEBI" id="CHEBI:58453"/>
        <dbReference type="ChEBI" id="CHEBI:58614"/>
        <dbReference type="EC" id="3.5.4.26"/>
    </reaction>
</comment>
<feature type="binding site" evidence="15">
    <location>
        <position position="200"/>
    </location>
    <ligand>
        <name>NADP(+)</name>
        <dbReference type="ChEBI" id="CHEBI:58349"/>
    </ligand>
</feature>
<dbReference type="Gene3D" id="3.40.430.10">
    <property type="entry name" value="Dihydrofolate Reductase, subunit A"/>
    <property type="match status" value="1"/>
</dbReference>
<feature type="binding site" evidence="16">
    <location>
        <position position="54"/>
    </location>
    <ligand>
        <name>Zn(2+)</name>
        <dbReference type="ChEBI" id="CHEBI:29105"/>
        <note>catalytic</note>
    </ligand>
</feature>
<evidence type="ECO:0000256" key="16">
    <source>
        <dbReference type="PIRSR" id="PIRSR006769-3"/>
    </source>
</evidence>
<comment type="caution">
    <text evidence="18">The sequence shown here is derived from an EMBL/GenBank/DDBJ whole genome shotgun (WGS) entry which is preliminary data.</text>
</comment>
<feature type="binding site" evidence="15">
    <location>
        <position position="204"/>
    </location>
    <ligand>
        <name>NADP(+)</name>
        <dbReference type="ChEBI" id="CHEBI:58349"/>
    </ligand>
</feature>
<dbReference type="GO" id="GO:0008270">
    <property type="term" value="F:zinc ion binding"/>
    <property type="evidence" value="ECO:0007669"/>
    <property type="project" value="InterPro"/>
</dbReference>
<dbReference type="SUPFAM" id="SSF53597">
    <property type="entry name" value="Dihydrofolate reductase-like"/>
    <property type="match status" value="1"/>
</dbReference>
<gene>
    <name evidence="18" type="primary">ribD</name>
    <name evidence="18" type="ORF">HF682_09240</name>
</gene>
<dbReference type="PIRSF" id="PIRSF006769">
    <property type="entry name" value="RibD"/>
    <property type="match status" value="1"/>
</dbReference>
<dbReference type="PANTHER" id="PTHR38011">
    <property type="entry name" value="DIHYDROFOLATE REDUCTASE FAMILY PROTEIN (AFU_ORTHOLOGUE AFUA_8G06820)"/>
    <property type="match status" value="1"/>
</dbReference>
<keyword evidence="8 13" id="KW-0378">Hydrolase</keyword>
<keyword evidence="11 13" id="KW-0560">Oxidoreductase</keyword>
<dbReference type="InterPro" id="IPR050765">
    <property type="entry name" value="Riboflavin_Biosynth_HTPR"/>
</dbReference>
<dbReference type="Pfam" id="PF01872">
    <property type="entry name" value="RibD_C"/>
    <property type="match status" value="1"/>
</dbReference>
<evidence type="ECO:0000256" key="7">
    <source>
        <dbReference type="ARBA" id="ARBA00022723"/>
    </source>
</evidence>
<comment type="pathway">
    <text evidence="3 13">Cofactor biosynthesis; riboflavin biosynthesis; 5-amino-6-(D-ribitylamino)uracil from GTP: step 3/4.</text>
</comment>
<dbReference type="InterPro" id="IPR016192">
    <property type="entry name" value="APOBEC/CMP_deaminase_Zn-bd"/>
</dbReference>
<dbReference type="EMBL" id="JABAIM010000002">
    <property type="protein sequence ID" value="NLR75341.1"/>
    <property type="molecule type" value="Genomic_DNA"/>
</dbReference>
<feature type="binding site" evidence="15">
    <location>
        <position position="211"/>
    </location>
    <ligand>
        <name>substrate</name>
    </ligand>
</feature>
<accession>A0A847S0C9</accession>
<dbReference type="Gene3D" id="3.40.140.10">
    <property type="entry name" value="Cytidine Deaminase, domain 2"/>
    <property type="match status" value="1"/>
</dbReference>
<keyword evidence="9 13" id="KW-0862">Zinc</keyword>
<reference evidence="18 19" key="1">
    <citation type="submission" date="2020-04" db="EMBL/GenBank/DDBJ databases">
        <title>Draft genome of Leeia sp. IMCC25680.</title>
        <authorList>
            <person name="Song J."/>
            <person name="Cho J.-C."/>
        </authorList>
    </citation>
    <scope>NUCLEOTIDE SEQUENCE [LARGE SCALE GENOMIC DNA]</scope>
    <source>
        <strain evidence="18 19">IMCC25680</strain>
    </source>
</reference>
<evidence type="ECO:0000256" key="2">
    <source>
        <dbReference type="ARBA" id="ARBA00004882"/>
    </source>
</evidence>
<dbReference type="EC" id="3.5.4.26" evidence="13"/>
<evidence type="ECO:0000256" key="11">
    <source>
        <dbReference type="ARBA" id="ARBA00023002"/>
    </source>
</evidence>
<dbReference type="UniPathway" id="UPA00275">
    <property type="reaction ID" value="UER00401"/>
</dbReference>
<feature type="domain" description="CMP/dCMP-type deaminase" evidence="17">
    <location>
        <begin position="5"/>
        <end position="127"/>
    </location>
</feature>
<evidence type="ECO:0000313" key="19">
    <source>
        <dbReference type="Proteomes" id="UP000587991"/>
    </source>
</evidence>
<feature type="binding site" evidence="15">
    <location>
        <position position="158"/>
    </location>
    <ligand>
        <name>NADP(+)</name>
        <dbReference type="ChEBI" id="CHEBI:58349"/>
    </ligand>
</feature>
<evidence type="ECO:0000256" key="9">
    <source>
        <dbReference type="ARBA" id="ARBA00022833"/>
    </source>
</evidence>
<sequence length="364" mass="38939">MPITAADHHWMAQALQWASKGRYITTPNPSVGCVLVKNEQLIGAGHSQVAGQAHAEVMALRMAGEQARGATAYVTLEPCSHFGRTPPCCDALVQAGVARVVVALQDPNPQVAGQGLARLREAGITVDTGVLAEAARQHHRGFLSRMTRQKPWVTLKVATTLDGKTALLNGASQWITSPAARADVQQLRARSCAILTGSGTVLADDPQLTIRHIDGLPWQGRQPLAVVVDSQLRTPQTARLLQGRPSLLAHGVAKPSWAAPHAELLYLPDPQGRVDLHALLQALAVRGCSELLVEAGSILNGALLRAGLVDEVILYLAPKLFGHHAQGAFNWPALEAVDLHTALQWIDCRHIGPDLRLTAIPTTH</sequence>
<dbReference type="GO" id="GO:0008835">
    <property type="term" value="F:diaminohydroxyphosphoribosylaminopyrimidine deaminase activity"/>
    <property type="evidence" value="ECO:0007669"/>
    <property type="project" value="UniProtKB-EC"/>
</dbReference>
<evidence type="ECO:0000256" key="3">
    <source>
        <dbReference type="ARBA" id="ARBA00004910"/>
    </source>
</evidence>
<dbReference type="PROSITE" id="PS51747">
    <property type="entry name" value="CYT_DCMP_DEAMINASES_2"/>
    <property type="match status" value="1"/>
</dbReference>
<dbReference type="PROSITE" id="PS00903">
    <property type="entry name" value="CYT_DCMP_DEAMINASES_1"/>
    <property type="match status" value="1"/>
</dbReference>
<feature type="active site" description="Proton donor" evidence="14">
    <location>
        <position position="56"/>
    </location>
</feature>
<evidence type="ECO:0000256" key="1">
    <source>
        <dbReference type="ARBA" id="ARBA00002151"/>
    </source>
</evidence>
<evidence type="ECO:0000256" key="5">
    <source>
        <dbReference type="ARBA" id="ARBA00007417"/>
    </source>
</evidence>
<dbReference type="GO" id="GO:0050661">
    <property type="term" value="F:NADP binding"/>
    <property type="evidence" value="ECO:0007669"/>
    <property type="project" value="InterPro"/>
</dbReference>
<comment type="cofactor">
    <cofactor evidence="13 16">
        <name>Zn(2+)</name>
        <dbReference type="ChEBI" id="CHEBI:29105"/>
    </cofactor>
    <text evidence="13 16">Binds 1 zinc ion.</text>
</comment>
<dbReference type="CDD" id="cd01284">
    <property type="entry name" value="Riboflavin_deaminase-reductase"/>
    <property type="match status" value="1"/>
</dbReference>
<feature type="binding site" evidence="15">
    <location>
        <position position="230"/>
    </location>
    <ligand>
        <name>NADP(+)</name>
        <dbReference type="ChEBI" id="CHEBI:58349"/>
    </ligand>
</feature>
<dbReference type="InterPro" id="IPR016193">
    <property type="entry name" value="Cytidine_deaminase-like"/>
</dbReference>
<feature type="binding site" evidence="15">
    <location>
        <position position="188"/>
    </location>
    <ligand>
        <name>substrate</name>
    </ligand>
</feature>
<dbReference type="NCBIfam" id="TIGR00227">
    <property type="entry name" value="ribD_Cterm"/>
    <property type="match status" value="1"/>
</dbReference>
<evidence type="ECO:0000256" key="15">
    <source>
        <dbReference type="PIRSR" id="PIRSR006769-2"/>
    </source>
</evidence>
<dbReference type="InterPro" id="IPR011549">
    <property type="entry name" value="RibD_C"/>
</dbReference>
<dbReference type="Pfam" id="PF00383">
    <property type="entry name" value="dCMP_cyt_deam_1"/>
    <property type="match status" value="1"/>
</dbReference>
<comment type="function">
    <text evidence="1 13">Converts 2,5-diamino-6-(ribosylamino)-4(3h)-pyrimidinone 5'-phosphate into 5-amino-6-(ribosylamino)-2,4(1h,3h)-pyrimidinedione 5'-phosphate.</text>
</comment>
<dbReference type="InterPro" id="IPR024072">
    <property type="entry name" value="DHFR-like_dom_sf"/>
</dbReference>
<keyword evidence="6 13" id="KW-0686">Riboflavin biosynthesis</keyword>
<dbReference type="InterPro" id="IPR002125">
    <property type="entry name" value="CMP_dCMP_dom"/>
</dbReference>
<keyword evidence="19" id="KW-1185">Reference proteome</keyword>
<feature type="binding site" evidence="16">
    <location>
        <position position="79"/>
    </location>
    <ligand>
        <name>Zn(2+)</name>
        <dbReference type="ChEBI" id="CHEBI:29105"/>
        <note>catalytic</note>
    </ligand>
</feature>
<feature type="binding site" evidence="15">
    <location>
        <position position="174"/>
    </location>
    <ligand>
        <name>NADP(+)</name>
        <dbReference type="ChEBI" id="CHEBI:58349"/>
    </ligand>
</feature>
<evidence type="ECO:0000256" key="13">
    <source>
        <dbReference type="PIRNR" id="PIRNR006769"/>
    </source>
</evidence>
<dbReference type="GO" id="GO:0009231">
    <property type="term" value="P:riboflavin biosynthetic process"/>
    <property type="evidence" value="ECO:0007669"/>
    <property type="project" value="UniProtKB-UniPathway"/>
</dbReference>
<dbReference type="InterPro" id="IPR002734">
    <property type="entry name" value="RibDG_C"/>
</dbReference>
<comment type="pathway">
    <text evidence="2 13">Cofactor biosynthesis; riboflavin biosynthesis; 5-amino-6-(D-ribitylamino)uracil from GTP: step 2/4.</text>
</comment>
<dbReference type="AlphaFoldDB" id="A0A847S0C9"/>
<comment type="similarity">
    <text evidence="4 13">In the N-terminal section; belongs to the cytidine and deoxycytidylate deaminase family.</text>
</comment>
<evidence type="ECO:0000313" key="18">
    <source>
        <dbReference type="EMBL" id="NLR75341.1"/>
    </source>
</evidence>
<evidence type="ECO:0000259" key="17">
    <source>
        <dbReference type="PROSITE" id="PS51747"/>
    </source>
</evidence>
<keyword evidence="10 13" id="KW-0521">NADP</keyword>
<evidence type="ECO:0000256" key="10">
    <source>
        <dbReference type="ARBA" id="ARBA00022857"/>
    </source>
</evidence>
<proteinExistence type="inferred from homology"/>
<name>A0A847S0C9_9NEIS</name>
<feature type="binding site" evidence="16">
    <location>
        <position position="88"/>
    </location>
    <ligand>
        <name>Zn(2+)</name>
        <dbReference type="ChEBI" id="CHEBI:29105"/>
        <note>catalytic</note>
    </ligand>
</feature>
<dbReference type="FunFam" id="3.40.140.10:FF:000025">
    <property type="entry name" value="Riboflavin biosynthesis protein RibD"/>
    <property type="match status" value="1"/>
</dbReference>
<dbReference type="GO" id="GO:0008703">
    <property type="term" value="F:5-amino-6-(5-phosphoribosylamino)uracil reductase activity"/>
    <property type="evidence" value="ECO:0007669"/>
    <property type="project" value="UniProtKB-EC"/>
</dbReference>
<feature type="binding site" evidence="15">
    <location>
        <position position="294"/>
    </location>
    <ligand>
        <name>substrate</name>
    </ligand>
</feature>
<evidence type="ECO:0000256" key="4">
    <source>
        <dbReference type="ARBA" id="ARBA00005259"/>
    </source>
</evidence>
<dbReference type="PANTHER" id="PTHR38011:SF7">
    <property type="entry name" value="2,5-DIAMINO-6-RIBOSYLAMINO-4(3H)-PYRIMIDINONE 5'-PHOSPHATE REDUCTASE"/>
    <property type="match status" value="1"/>
</dbReference>
<feature type="binding site" evidence="15">
    <location>
        <begin position="296"/>
        <end position="302"/>
    </location>
    <ligand>
        <name>NADP(+)</name>
        <dbReference type="ChEBI" id="CHEBI:58349"/>
    </ligand>
</feature>